<evidence type="ECO:0000259" key="5">
    <source>
        <dbReference type="Pfam" id="PF03446"/>
    </source>
</evidence>
<dbReference type="InterPro" id="IPR008927">
    <property type="entry name" value="6-PGluconate_DH-like_C_sf"/>
</dbReference>
<dbReference type="InterPro" id="IPR006115">
    <property type="entry name" value="6PGDH_NADP-bd"/>
</dbReference>
<dbReference type="EMBL" id="JAAXPG010000025">
    <property type="protein sequence ID" value="NKZ00555.1"/>
    <property type="molecule type" value="Genomic_DNA"/>
</dbReference>
<sequence>MDTTPVPQPCPKTAVMFVGVGAIGLPMALQVAAAGHTVVGVDPSPHRREEARLQGLRTQPDTAGAGESDVVIVMVATPDQLRAAVTAPGGVLEAMRADSVLVVMSTVGPGPVREVADRARERGVRLLDVPVTGGVAGARRAALTLFASGDPGALERCRPVLEAMGTVRDCGDQAGRGQSYKVVNQLLCSVHIAAAAESLALAERLGLDPADVLEAVGGGAGGSWMLGDRGPRMLPDGPDEITSTIGIFVKDSGLVADTAEEAGFSAPLLLAARDAYTRAAEAGLIDHDDSQVIRIYRD</sequence>
<dbReference type="SUPFAM" id="SSF48179">
    <property type="entry name" value="6-phosphogluconate dehydrogenase C-terminal domain-like"/>
    <property type="match status" value="1"/>
</dbReference>
<feature type="active site" evidence="4">
    <location>
        <position position="181"/>
    </location>
</feature>
<dbReference type="InterPro" id="IPR036291">
    <property type="entry name" value="NAD(P)-bd_dom_sf"/>
</dbReference>
<evidence type="ECO:0000256" key="3">
    <source>
        <dbReference type="ARBA" id="ARBA00023027"/>
    </source>
</evidence>
<dbReference type="InterPro" id="IPR015815">
    <property type="entry name" value="HIBADH-related"/>
</dbReference>
<dbReference type="PANTHER" id="PTHR43060:SF15">
    <property type="entry name" value="3-HYDROXYISOBUTYRATE DEHYDROGENASE-LIKE 1, MITOCHONDRIAL-RELATED"/>
    <property type="match status" value="1"/>
</dbReference>
<evidence type="ECO:0000259" key="6">
    <source>
        <dbReference type="Pfam" id="PF14833"/>
    </source>
</evidence>
<name>A0A7X6RS44_9ACTN</name>
<evidence type="ECO:0000313" key="8">
    <source>
        <dbReference type="Proteomes" id="UP000553209"/>
    </source>
</evidence>
<comment type="similarity">
    <text evidence="1">Belongs to the HIBADH-related family.</text>
</comment>
<dbReference type="GO" id="GO:0050661">
    <property type="term" value="F:NADP binding"/>
    <property type="evidence" value="ECO:0007669"/>
    <property type="project" value="InterPro"/>
</dbReference>
<dbReference type="PIRSF" id="PIRSF000103">
    <property type="entry name" value="HIBADH"/>
    <property type="match status" value="1"/>
</dbReference>
<dbReference type="Pfam" id="PF14833">
    <property type="entry name" value="NAD_binding_11"/>
    <property type="match status" value="1"/>
</dbReference>
<dbReference type="Pfam" id="PF03446">
    <property type="entry name" value="NAD_binding_2"/>
    <property type="match status" value="1"/>
</dbReference>
<reference evidence="7 8" key="1">
    <citation type="submission" date="2020-04" db="EMBL/GenBank/DDBJ databases">
        <title>MicrobeNet Type strains.</title>
        <authorList>
            <person name="Nicholson A.C."/>
        </authorList>
    </citation>
    <scope>NUCLEOTIDE SEQUENCE [LARGE SCALE GENOMIC DNA]</scope>
    <source>
        <strain evidence="7 8">ATCC 23612</strain>
    </source>
</reference>
<dbReference type="InterPro" id="IPR013328">
    <property type="entry name" value="6PGD_dom2"/>
</dbReference>
<dbReference type="Gene3D" id="3.40.50.720">
    <property type="entry name" value="NAD(P)-binding Rossmann-like Domain"/>
    <property type="match status" value="1"/>
</dbReference>
<proteinExistence type="inferred from homology"/>
<feature type="domain" description="3-hydroxyisobutyrate dehydrogenase-like NAD-binding" evidence="6">
    <location>
        <begin position="175"/>
        <end position="296"/>
    </location>
</feature>
<dbReference type="Proteomes" id="UP000553209">
    <property type="component" value="Unassembled WGS sequence"/>
</dbReference>
<dbReference type="PANTHER" id="PTHR43060">
    <property type="entry name" value="3-HYDROXYISOBUTYRATE DEHYDROGENASE-LIKE 1, MITOCHONDRIAL-RELATED"/>
    <property type="match status" value="1"/>
</dbReference>
<protein>
    <submittedName>
        <fullName evidence="7">NAD(P)-dependent oxidoreductase</fullName>
    </submittedName>
</protein>
<organism evidence="7 8">
    <name type="scientific">Nocardiopsis alborubida</name>
    <dbReference type="NCBI Taxonomy" id="146802"/>
    <lineage>
        <taxon>Bacteria</taxon>
        <taxon>Bacillati</taxon>
        <taxon>Actinomycetota</taxon>
        <taxon>Actinomycetes</taxon>
        <taxon>Streptosporangiales</taxon>
        <taxon>Nocardiopsidaceae</taxon>
        <taxon>Nocardiopsis</taxon>
    </lineage>
</organism>
<feature type="domain" description="6-phosphogluconate dehydrogenase NADP-binding" evidence="5">
    <location>
        <begin position="15"/>
        <end position="166"/>
    </location>
</feature>
<keyword evidence="2" id="KW-0560">Oxidoreductase</keyword>
<comment type="caution">
    <text evidence="7">The sequence shown here is derived from an EMBL/GenBank/DDBJ whole genome shotgun (WGS) entry which is preliminary data.</text>
</comment>
<evidence type="ECO:0000256" key="2">
    <source>
        <dbReference type="ARBA" id="ARBA00023002"/>
    </source>
</evidence>
<keyword evidence="8" id="KW-1185">Reference proteome</keyword>
<dbReference type="GO" id="GO:0016491">
    <property type="term" value="F:oxidoreductase activity"/>
    <property type="evidence" value="ECO:0007669"/>
    <property type="project" value="UniProtKB-KW"/>
</dbReference>
<dbReference type="AlphaFoldDB" id="A0A7X6RS44"/>
<dbReference type="InterPro" id="IPR029154">
    <property type="entry name" value="HIBADH-like_NADP-bd"/>
</dbReference>
<dbReference type="Gene3D" id="1.10.1040.10">
    <property type="entry name" value="N-(1-d-carboxylethyl)-l-norvaline Dehydrogenase, domain 2"/>
    <property type="match status" value="1"/>
</dbReference>
<evidence type="ECO:0000256" key="1">
    <source>
        <dbReference type="ARBA" id="ARBA00009080"/>
    </source>
</evidence>
<dbReference type="SUPFAM" id="SSF51735">
    <property type="entry name" value="NAD(P)-binding Rossmann-fold domains"/>
    <property type="match status" value="1"/>
</dbReference>
<dbReference type="RefSeq" id="WP_061082352.1">
    <property type="nucleotide sequence ID" value="NZ_JAAXPG010000025.1"/>
</dbReference>
<evidence type="ECO:0000256" key="4">
    <source>
        <dbReference type="PIRSR" id="PIRSR000103-1"/>
    </source>
</evidence>
<evidence type="ECO:0000313" key="7">
    <source>
        <dbReference type="EMBL" id="NKZ00555.1"/>
    </source>
</evidence>
<dbReference type="GO" id="GO:0051287">
    <property type="term" value="F:NAD binding"/>
    <property type="evidence" value="ECO:0007669"/>
    <property type="project" value="InterPro"/>
</dbReference>
<accession>A0A7X6RS44</accession>
<gene>
    <name evidence="7" type="ORF">HGB44_23220</name>
</gene>
<keyword evidence="3" id="KW-0520">NAD</keyword>